<name>A0A0G1MIS2_9BACT</name>
<comment type="function">
    <text evidence="9">Catalyzes the reversible interconversion of serine and glycine with tetrahydrofolate (THF) serving as the one-carbon carrier. This reaction serves as the major source of one-carbon groups required for the biosynthesis of purines, thymidylate, methionine, and other important biomolecules. Also exhibits THF-independent aldolase activity toward beta-hydroxyamino acids, producing glycine and aldehydes, via a retro-aldol mechanism.</text>
</comment>
<dbReference type="GO" id="GO:0005829">
    <property type="term" value="C:cytosol"/>
    <property type="evidence" value="ECO:0007669"/>
    <property type="project" value="TreeGrafter"/>
</dbReference>
<keyword evidence="5 9" id="KW-0963">Cytoplasm</keyword>
<reference evidence="12 13" key="1">
    <citation type="journal article" date="2015" name="Nature">
        <title>rRNA introns, odd ribosomes, and small enigmatic genomes across a large radiation of phyla.</title>
        <authorList>
            <person name="Brown C.T."/>
            <person name="Hug L.A."/>
            <person name="Thomas B.C."/>
            <person name="Sharon I."/>
            <person name="Castelle C.J."/>
            <person name="Singh A."/>
            <person name="Wilkins M.J."/>
            <person name="Williams K.H."/>
            <person name="Banfield J.F."/>
        </authorList>
    </citation>
    <scope>NUCLEOTIDE SEQUENCE [LARGE SCALE GENOMIC DNA]</scope>
</reference>
<dbReference type="EC" id="2.1.2.1" evidence="9"/>
<evidence type="ECO:0000259" key="11">
    <source>
        <dbReference type="Pfam" id="PF00464"/>
    </source>
</evidence>
<comment type="caution">
    <text evidence="9">Lacks conserved residue(s) required for the propagation of feature annotation.</text>
</comment>
<keyword evidence="8 9" id="KW-0663">Pyridoxal phosphate</keyword>
<dbReference type="InterPro" id="IPR001085">
    <property type="entry name" value="Ser_HO-MeTrfase"/>
</dbReference>
<evidence type="ECO:0000256" key="7">
    <source>
        <dbReference type="ARBA" id="ARBA00022679"/>
    </source>
</evidence>
<dbReference type="PATRIC" id="fig|1619041.3.peg.11"/>
<dbReference type="UniPathway" id="UPA00288">
    <property type="reaction ID" value="UER01023"/>
</dbReference>
<comment type="pathway">
    <text evidence="9">Amino-acid biosynthesis; glycine biosynthesis; glycine from L-serine: step 1/1.</text>
</comment>
<evidence type="ECO:0000256" key="4">
    <source>
        <dbReference type="ARBA" id="ARBA00011738"/>
    </source>
</evidence>
<dbReference type="PANTHER" id="PTHR11680:SF35">
    <property type="entry name" value="SERINE HYDROXYMETHYLTRANSFERASE 1"/>
    <property type="match status" value="1"/>
</dbReference>
<dbReference type="PIRSF" id="PIRSF000412">
    <property type="entry name" value="SHMT"/>
    <property type="match status" value="1"/>
</dbReference>
<feature type="binding site" evidence="9">
    <location>
        <position position="118"/>
    </location>
    <ligand>
        <name>(6S)-5,6,7,8-tetrahydrofolate</name>
        <dbReference type="ChEBI" id="CHEBI:57453"/>
    </ligand>
</feature>
<evidence type="ECO:0000256" key="8">
    <source>
        <dbReference type="ARBA" id="ARBA00022898"/>
    </source>
</evidence>
<dbReference type="GO" id="GO:0035999">
    <property type="term" value="P:tetrahydrofolate interconversion"/>
    <property type="evidence" value="ECO:0007669"/>
    <property type="project" value="UniProtKB-UniRule"/>
</dbReference>
<dbReference type="NCBIfam" id="NF000586">
    <property type="entry name" value="PRK00011.1"/>
    <property type="match status" value="1"/>
</dbReference>
<dbReference type="GO" id="GO:0008168">
    <property type="term" value="F:methyltransferase activity"/>
    <property type="evidence" value="ECO:0007669"/>
    <property type="project" value="UniProtKB-KW"/>
</dbReference>
<dbReference type="GO" id="GO:0019264">
    <property type="term" value="P:glycine biosynthetic process from serine"/>
    <property type="evidence" value="ECO:0007669"/>
    <property type="project" value="UniProtKB-UniRule"/>
</dbReference>
<protein>
    <recommendedName>
        <fullName evidence="9">Serine hydroxymethyltransferase</fullName>
        <shortName evidence="9">SHMT</shortName>
        <shortName evidence="9">Serine methylase</shortName>
        <ecNumber evidence="9">2.1.2.1</ecNumber>
    </recommendedName>
</protein>
<dbReference type="GO" id="GO:0032259">
    <property type="term" value="P:methylation"/>
    <property type="evidence" value="ECO:0007669"/>
    <property type="project" value="UniProtKB-KW"/>
</dbReference>
<comment type="cofactor">
    <cofactor evidence="1 9 10">
        <name>pyridoxal 5'-phosphate</name>
        <dbReference type="ChEBI" id="CHEBI:597326"/>
    </cofactor>
</comment>
<evidence type="ECO:0000313" key="13">
    <source>
        <dbReference type="Proteomes" id="UP000033999"/>
    </source>
</evidence>
<accession>A0A0G1MIS2</accession>
<comment type="subcellular location">
    <subcellularLocation>
        <location evidence="2 9">Cytoplasm</location>
    </subcellularLocation>
</comment>
<dbReference type="InterPro" id="IPR019798">
    <property type="entry name" value="Ser_HO-MeTrfase_PLP_BS"/>
</dbReference>
<dbReference type="Gene3D" id="3.90.1150.10">
    <property type="entry name" value="Aspartate Aminotransferase, domain 1"/>
    <property type="match status" value="1"/>
</dbReference>
<dbReference type="InterPro" id="IPR039429">
    <property type="entry name" value="SHMT-like_dom"/>
</dbReference>
<dbReference type="PROSITE" id="PS00096">
    <property type="entry name" value="SHMT"/>
    <property type="match status" value="1"/>
</dbReference>
<dbReference type="InterPro" id="IPR015424">
    <property type="entry name" value="PyrdxlP-dep_Trfase"/>
</dbReference>
<evidence type="ECO:0000256" key="5">
    <source>
        <dbReference type="ARBA" id="ARBA00022490"/>
    </source>
</evidence>
<dbReference type="Proteomes" id="UP000033999">
    <property type="component" value="Unassembled WGS sequence"/>
</dbReference>
<dbReference type="GO" id="GO:0004372">
    <property type="term" value="F:glycine hydroxymethyltransferase activity"/>
    <property type="evidence" value="ECO:0007669"/>
    <property type="project" value="UniProtKB-UniRule"/>
</dbReference>
<evidence type="ECO:0000256" key="6">
    <source>
        <dbReference type="ARBA" id="ARBA00022563"/>
    </source>
</evidence>
<dbReference type="EMBL" id="LCKX01000001">
    <property type="protein sequence ID" value="KKU08251.1"/>
    <property type="molecule type" value="Genomic_DNA"/>
</dbReference>
<dbReference type="PANTHER" id="PTHR11680">
    <property type="entry name" value="SERINE HYDROXYMETHYLTRANSFERASE"/>
    <property type="match status" value="1"/>
</dbReference>
<organism evidence="12 13">
    <name type="scientific">Candidatus Magasanikbacteria bacterium GW2011_GWA2_45_39</name>
    <dbReference type="NCBI Taxonomy" id="1619041"/>
    <lineage>
        <taxon>Bacteria</taxon>
        <taxon>Candidatus Magasanikiibacteriota</taxon>
    </lineage>
</organism>
<dbReference type="UniPathway" id="UPA00193"/>
<evidence type="ECO:0000256" key="3">
    <source>
        <dbReference type="ARBA" id="ARBA00006376"/>
    </source>
</evidence>
<dbReference type="FunFam" id="3.40.640.10:FF:000001">
    <property type="entry name" value="Serine hydroxymethyltransferase"/>
    <property type="match status" value="1"/>
</dbReference>
<evidence type="ECO:0000256" key="10">
    <source>
        <dbReference type="PIRSR" id="PIRSR000412-50"/>
    </source>
</evidence>
<dbReference type="GO" id="GO:0030170">
    <property type="term" value="F:pyridoxal phosphate binding"/>
    <property type="evidence" value="ECO:0007669"/>
    <property type="project" value="UniProtKB-UniRule"/>
</dbReference>
<dbReference type="Pfam" id="PF00464">
    <property type="entry name" value="SHMT"/>
    <property type="match status" value="1"/>
</dbReference>
<keyword evidence="6 9" id="KW-0554">One-carbon metabolism</keyword>
<feature type="modified residue" description="N6-(pyridoxal phosphate)lysine" evidence="9 10">
    <location>
        <position position="227"/>
    </location>
</feature>
<dbReference type="InterPro" id="IPR049943">
    <property type="entry name" value="Ser_HO-MeTrfase-like"/>
</dbReference>
<dbReference type="CDD" id="cd00378">
    <property type="entry name" value="SHMT"/>
    <property type="match status" value="1"/>
</dbReference>
<dbReference type="Gene3D" id="3.40.640.10">
    <property type="entry name" value="Type I PLP-dependent aspartate aminotransferase-like (Major domain)"/>
    <property type="match status" value="1"/>
</dbReference>
<sequence>MYEHLQQTDNEVYELVKKETERQQHGLVMIPSENAASVSVLETMGTALSNKYAEGYPGKRYYTGNEYIDQIENLAIDRAKKLFNAEHANVQPNAGSGANLAIYFALLKPGDTVMGLNLAHGGHLTHGNPVNFSGMTYRFVSYGVNKETERIDLDEVRTIALREKPKMIVTGATAYPRQFDFEAFRKIADEVGAYLLADVSHFVGLCLAGVHPAPFPYADVVMTTTHKTLRGPRSAIILSKTADRLASAPADPAAKTKNLAQKIDSAVFPGTQGGPMEHIIAAKAVCFAEAMKPEFKIYQENIVKNAHALAKTLQEEGIRLVSGGTDNHLMLIDCTPLQITGKQGANALAELGIYTNFNTIPYDTRKPFDPSGIRLGTPTLTTRGMGVGEMQTIGRVIAGVLKNMTNETVREGARSVVQELTSRFPLYDELI</sequence>
<comment type="subunit">
    <text evidence="4 9">Homodimer.</text>
</comment>
<dbReference type="InterPro" id="IPR015422">
    <property type="entry name" value="PyrdxlP-dep_Trfase_small"/>
</dbReference>
<feature type="domain" description="Serine hydroxymethyltransferase-like" evidence="11">
    <location>
        <begin position="5"/>
        <end position="397"/>
    </location>
</feature>
<dbReference type="SUPFAM" id="SSF53383">
    <property type="entry name" value="PLP-dependent transferases"/>
    <property type="match status" value="1"/>
</dbReference>
<comment type="catalytic activity">
    <reaction evidence="9">
        <text>(6R)-5,10-methylene-5,6,7,8-tetrahydrofolate + glycine + H2O = (6S)-5,6,7,8-tetrahydrofolate + L-serine</text>
        <dbReference type="Rhea" id="RHEA:15481"/>
        <dbReference type="ChEBI" id="CHEBI:15377"/>
        <dbReference type="ChEBI" id="CHEBI:15636"/>
        <dbReference type="ChEBI" id="CHEBI:33384"/>
        <dbReference type="ChEBI" id="CHEBI:57305"/>
        <dbReference type="ChEBI" id="CHEBI:57453"/>
        <dbReference type="EC" id="2.1.2.1"/>
    </reaction>
</comment>
<keyword evidence="9" id="KW-0028">Amino-acid biosynthesis</keyword>
<keyword evidence="12" id="KW-0489">Methyltransferase</keyword>
<proteinExistence type="inferred from homology"/>
<feature type="binding site" evidence="9">
    <location>
        <begin position="122"/>
        <end position="124"/>
    </location>
    <ligand>
        <name>(6S)-5,6,7,8-tetrahydrofolate</name>
        <dbReference type="ChEBI" id="CHEBI:57453"/>
    </ligand>
</feature>
<feature type="site" description="Plays an important role in substrate specificity" evidence="9">
    <location>
        <position position="226"/>
    </location>
</feature>
<keyword evidence="7 9" id="KW-0808">Transferase</keyword>
<dbReference type="InterPro" id="IPR015421">
    <property type="entry name" value="PyrdxlP-dep_Trfase_major"/>
</dbReference>
<gene>
    <name evidence="9" type="primary">glyA</name>
    <name evidence="12" type="ORF">UX10_C0001G0010</name>
</gene>
<comment type="caution">
    <text evidence="12">The sequence shown here is derived from an EMBL/GenBank/DDBJ whole genome shotgun (WGS) entry which is preliminary data.</text>
</comment>
<comment type="similarity">
    <text evidence="3 9">Belongs to the SHMT family.</text>
</comment>
<comment type="pathway">
    <text evidence="9">One-carbon metabolism; tetrahydrofolate interconversion.</text>
</comment>
<dbReference type="HAMAP" id="MF_00051">
    <property type="entry name" value="SHMT"/>
    <property type="match status" value="1"/>
</dbReference>
<evidence type="ECO:0000256" key="1">
    <source>
        <dbReference type="ARBA" id="ARBA00001933"/>
    </source>
</evidence>
<dbReference type="AlphaFoldDB" id="A0A0G1MIS2"/>
<evidence type="ECO:0000313" key="12">
    <source>
        <dbReference type="EMBL" id="KKU08251.1"/>
    </source>
</evidence>
<evidence type="ECO:0000256" key="2">
    <source>
        <dbReference type="ARBA" id="ARBA00004496"/>
    </source>
</evidence>
<evidence type="ECO:0000256" key="9">
    <source>
        <dbReference type="HAMAP-Rule" id="MF_00051"/>
    </source>
</evidence>